<keyword evidence="3" id="KW-1185">Reference proteome</keyword>
<accession>A0A2H3J968</accession>
<proteinExistence type="predicted"/>
<evidence type="ECO:0000313" key="3">
    <source>
        <dbReference type="Proteomes" id="UP000218811"/>
    </source>
</evidence>
<evidence type="ECO:0000256" key="1">
    <source>
        <dbReference type="SAM" id="MobiDB-lite"/>
    </source>
</evidence>
<dbReference type="EMBL" id="KB467843">
    <property type="protein sequence ID" value="PCH35299.1"/>
    <property type="molecule type" value="Genomic_DNA"/>
</dbReference>
<feature type="compositionally biased region" description="Basic residues" evidence="1">
    <location>
        <begin position="148"/>
        <end position="157"/>
    </location>
</feature>
<organism evidence="2 3">
    <name type="scientific">Wolfiporia cocos (strain MD-104)</name>
    <name type="common">Brown rot fungus</name>
    <dbReference type="NCBI Taxonomy" id="742152"/>
    <lineage>
        <taxon>Eukaryota</taxon>
        <taxon>Fungi</taxon>
        <taxon>Dikarya</taxon>
        <taxon>Basidiomycota</taxon>
        <taxon>Agaricomycotina</taxon>
        <taxon>Agaricomycetes</taxon>
        <taxon>Polyporales</taxon>
        <taxon>Phaeolaceae</taxon>
        <taxon>Wolfiporia</taxon>
    </lineage>
</organism>
<protein>
    <submittedName>
        <fullName evidence="2">Uncharacterized protein</fullName>
    </submittedName>
</protein>
<gene>
    <name evidence="2" type="ORF">WOLCODRAFT_166185</name>
</gene>
<evidence type="ECO:0000313" key="2">
    <source>
        <dbReference type="EMBL" id="PCH35299.1"/>
    </source>
</evidence>
<reference evidence="2 3" key="1">
    <citation type="journal article" date="2012" name="Science">
        <title>The Paleozoic origin of enzymatic lignin decomposition reconstructed from 31 fungal genomes.</title>
        <authorList>
            <person name="Floudas D."/>
            <person name="Binder M."/>
            <person name="Riley R."/>
            <person name="Barry K."/>
            <person name="Blanchette R.A."/>
            <person name="Henrissat B."/>
            <person name="Martinez A.T."/>
            <person name="Otillar R."/>
            <person name="Spatafora J.W."/>
            <person name="Yadav J.S."/>
            <person name="Aerts A."/>
            <person name="Benoit I."/>
            <person name="Boyd A."/>
            <person name="Carlson A."/>
            <person name="Copeland A."/>
            <person name="Coutinho P.M."/>
            <person name="de Vries R.P."/>
            <person name="Ferreira P."/>
            <person name="Findley K."/>
            <person name="Foster B."/>
            <person name="Gaskell J."/>
            <person name="Glotzer D."/>
            <person name="Gorecki P."/>
            <person name="Heitman J."/>
            <person name="Hesse C."/>
            <person name="Hori C."/>
            <person name="Igarashi K."/>
            <person name="Jurgens J.A."/>
            <person name="Kallen N."/>
            <person name="Kersten P."/>
            <person name="Kohler A."/>
            <person name="Kuees U."/>
            <person name="Kumar T.K.A."/>
            <person name="Kuo A."/>
            <person name="LaButti K."/>
            <person name="Larrondo L.F."/>
            <person name="Lindquist E."/>
            <person name="Ling A."/>
            <person name="Lombard V."/>
            <person name="Lucas S."/>
            <person name="Lundell T."/>
            <person name="Martin R."/>
            <person name="McLaughlin D.J."/>
            <person name="Morgenstern I."/>
            <person name="Morin E."/>
            <person name="Murat C."/>
            <person name="Nagy L.G."/>
            <person name="Nolan M."/>
            <person name="Ohm R.A."/>
            <person name="Patyshakuliyeva A."/>
            <person name="Rokas A."/>
            <person name="Ruiz-Duenas F.J."/>
            <person name="Sabat G."/>
            <person name="Salamov A."/>
            <person name="Samejima M."/>
            <person name="Schmutz J."/>
            <person name="Slot J.C."/>
            <person name="St John F."/>
            <person name="Stenlid J."/>
            <person name="Sun H."/>
            <person name="Sun S."/>
            <person name="Syed K."/>
            <person name="Tsang A."/>
            <person name="Wiebenga A."/>
            <person name="Young D."/>
            <person name="Pisabarro A."/>
            <person name="Eastwood D.C."/>
            <person name="Martin F."/>
            <person name="Cullen D."/>
            <person name="Grigoriev I.V."/>
            <person name="Hibbett D.S."/>
        </authorList>
    </citation>
    <scope>NUCLEOTIDE SEQUENCE [LARGE SCALE GENOMIC DNA]</scope>
    <source>
        <strain evidence="2 3">MD-104</strain>
    </source>
</reference>
<sequence length="206" mass="22359">MPSRRHYKIQPCACPLLLSRTNPNRGLHRRARPDRANRTATPFEPCPAARSAGLPIRAANKHGVAAPQSIAPRRAKPPRDHRSASPPARARSLWPNSRAAPLLPRVEDGCTSPKTDKPAPSRPAARRRSDPLPSAALVSPAVPWSARPRARPHRCALPHRADPPVPLPVSAAGLRRGRPSPPVRHARGDAWPPASLARTTRGKRRG</sequence>
<dbReference type="Proteomes" id="UP000218811">
    <property type="component" value="Unassembled WGS sequence"/>
</dbReference>
<name>A0A2H3J968_WOLCO</name>
<dbReference type="AlphaFoldDB" id="A0A2H3J968"/>
<feature type="region of interest" description="Disordered" evidence="1">
    <location>
        <begin position="18"/>
        <end position="206"/>
    </location>
</feature>